<dbReference type="EMBL" id="KV454211">
    <property type="protein sequence ID" value="ODQ58994.1"/>
    <property type="molecule type" value="Genomic_DNA"/>
</dbReference>
<dbReference type="Proteomes" id="UP000094112">
    <property type="component" value="Unassembled WGS sequence"/>
</dbReference>
<evidence type="ECO:0000313" key="2">
    <source>
        <dbReference type="Proteomes" id="UP000094112"/>
    </source>
</evidence>
<evidence type="ECO:0000313" key="1">
    <source>
        <dbReference type="EMBL" id="ODQ58994.1"/>
    </source>
</evidence>
<proteinExistence type="predicted"/>
<organism evidence="1 2">
    <name type="scientific">Wickerhamomyces anomalus (strain ATCC 58044 / CBS 1984 / NCYC 433 / NRRL Y-366-8)</name>
    <name type="common">Yeast</name>
    <name type="synonym">Hansenula anomala</name>
    <dbReference type="NCBI Taxonomy" id="683960"/>
    <lineage>
        <taxon>Eukaryota</taxon>
        <taxon>Fungi</taxon>
        <taxon>Dikarya</taxon>
        <taxon>Ascomycota</taxon>
        <taxon>Saccharomycotina</taxon>
        <taxon>Saccharomycetes</taxon>
        <taxon>Phaffomycetales</taxon>
        <taxon>Wickerhamomycetaceae</taxon>
        <taxon>Wickerhamomyces</taxon>
    </lineage>
</organism>
<reference evidence="1 2" key="1">
    <citation type="journal article" date="2016" name="Proc. Natl. Acad. Sci. U.S.A.">
        <title>Comparative genomics of biotechnologically important yeasts.</title>
        <authorList>
            <person name="Riley R."/>
            <person name="Haridas S."/>
            <person name="Wolfe K.H."/>
            <person name="Lopes M.R."/>
            <person name="Hittinger C.T."/>
            <person name="Goeker M."/>
            <person name="Salamov A.A."/>
            <person name="Wisecaver J.H."/>
            <person name="Long T.M."/>
            <person name="Calvey C.H."/>
            <person name="Aerts A.L."/>
            <person name="Barry K.W."/>
            <person name="Choi C."/>
            <person name="Clum A."/>
            <person name="Coughlan A.Y."/>
            <person name="Deshpande S."/>
            <person name="Douglass A.P."/>
            <person name="Hanson S.J."/>
            <person name="Klenk H.-P."/>
            <person name="LaButti K.M."/>
            <person name="Lapidus A."/>
            <person name="Lindquist E.A."/>
            <person name="Lipzen A.M."/>
            <person name="Meier-Kolthoff J.P."/>
            <person name="Ohm R.A."/>
            <person name="Otillar R.P."/>
            <person name="Pangilinan J.L."/>
            <person name="Peng Y."/>
            <person name="Rokas A."/>
            <person name="Rosa C.A."/>
            <person name="Scheuner C."/>
            <person name="Sibirny A.A."/>
            <person name="Slot J.C."/>
            <person name="Stielow J.B."/>
            <person name="Sun H."/>
            <person name="Kurtzman C.P."/>
            <person name="Blackwell M."/>
            <person name="Grigoriev I.V."/>
            <person name="Jeffries T.W."/>
        </authorList>
    </citation>
    <scope>NUCLEOTIDE SEQUENCE [LARGE SCALE GENOMIC DNA]</scope>
    <source>
        <strain evidence="2">ATCC 58044 / CBS 1984 / NCYC 433 / NRRL Y-366-8</strain>
    </source>
</reference>
<dbReference type="RefSeq" id="XP_019038201.1">
    <property type="nucleotide sequence ID" value="XM_019186430.1"/>
</dbReference>
<dbReference type="GeneID" id="30203676"/>
<keyword evidence="2" id="KW-1185">Reference proteome</keyword>
<gene>
    <name evidence="1" type="ORF">WICANDRAFT_93718</name>
</gene>
<dbReference type="AlphaFoldDB" id="A0A1E3P1C7"/>
<protein>
    <submittedName>
        <fullName evidence="1">Uncharacterized protein</fullName>
    </submittedName>
</protein>
<accession>A0A1E3P1C7</accession>
<name>A0A1E3P1C7_WICAA</name>
<sequence length="100" mass="11699">MDHHGETWVRNNPKIHVVFVLDRHSLYCVAMLNLSNLSNLCNPMTPLRNNHDYDPKPGEYVTLGRFPEYFEGVSSKKRASNVDCSENSIKYTRSDYRFNF</sequence>